<proteinExistence type="predicted"/>
<feature type="signal peptide" evidence="1">
    <location>
        <begin position="1"/>
        <end position="27"/>
    </location>
</feature>
<accession>J3M839</accession>
<sequence length="52" mass="5490">DRCCIFGSVRASVLLLWLTMECAGASCWSPHPALASSPSYFSAPSLVSSIVD</sequence>
<keyword evidence="3" id="KW-1185">Reference proteome</keyword>
<feature type="chain" id="PRO_5003773504" evidence="1">
    <location>
        <begin position="28"/>
        <end position="52"/>
    </location>
</feature>
<reference evidence="2" key="1">
    <citation type="journal article" date="2013" name="Nat. Commun.">
        <title>Whole-genome sequencing of Oryza brachyantha reveals mechanisms underlying Oryza genome evolution.</title>
        <authorList>
            <person name="Chen J."/>
            <person name="Huang Q."/>
            <person name="Gao D."/>
            <person name="Wang J."/>
            <person name="Lang Y."/>
            <person name="Liu T."/>
            <person name="Li B."/>
            <person name="Bai Z."/>
            <person name="Luis Goicoechea J."/>
            <person name="Liang C."/>
            <person name="Chen C."/>
            <person name="Zhang W."/>
            <person name="Sun S."/>
            <person name="Liao Y."/>
            <person name="Zhang X."/>
            <person name="Yang L."/>
            <person name="Song C."/>
            <person name="Wang M."/>
            <person name="Shi J."/>
            <person name="Liu G."/>
            <person name="Liu J."/>
            <person name="Zhou H."/>
            <person name="Zhou W."/>
            <person name="Yu Q."/>
            <person name="An N."/>
            <person name="Chen Y."/>
            <person name="Cai Q."/>
            <person name="Wang B."/>
            <person name="Liu B."/>
            <person name="Min J."/>
            <person name="Huang Y."/>
            <person name="Wu H."/>
            <person name="Li Z."/>
            <person name="Zhang Y."/>
            <person name="Yin Y."/>
            <person name="Song W."/>
            <person name="Jiang J."/>
            <person name="Jackson S.A."/>
            <person name="Wing R.A."/>
            <person name="Wang J."/>
            <person name="Chen M."/>
        </authorList>
    </citation>
    <scope>NUCLEOTIDE SEQUENCE [LARGE SCALE GENOMIC DNA]</scope>
    <source>
        <strain evidence="2">cv. IRGC 101232</strain>
    </source>
</reference>
<dbReference type="Gramene" id="OB05G27630.1">
    <property type="protein sequence ID" value="OB05G27630.1"/>
    <property type="gene ID" value="OB05G27630"/>
</dbReference>
<organism evidence="2">
    <name type="scientific">Oryza brachyantha</name>
    <name type="common">malo sina</name>
    <dbReference type="NCBI Taxonomy" id="4533"/>
    <lineage>
        <taxon>Eukaryota</taxon>
        <taxon>Viridiplantae</taxon>
        <taxon>Streptophyta</taxon>
        <taxon>Embryophyta</taxon>
        <taxon>Tracheophyta</taxon>
        <taxon>Spermatophyta</taxon>
        <taxon>Magnoliopsida</taxon>
        <taxon>Liliopsida</taxon>
        <taxon>Poales</taxon>
        <taxon>Poaceae</taxon>
        <taxon>BOP clade</taxon>
        <taxon>Oryzoideae</taxon>
        <taxon>Oryzeae</taxon>
        <taxon>Oryzinae</taxon>
        <taxon>Oryza</taxon>
    </lineage>
</organism>
<name>J3M839_ORYBR</name>
<protein>
    <submittedName>
        <fullName evidence="2">Uncharacterized protein</fullName>
    </submittedName>
</protein>
<evidence type="ECO:0000313" key="2">
    <source>
        <dbReference type="EnsemblPlants" id="OB05G27630.1"/>
    </source>
</evidence>
<dbReference type="AlphaFoldDB" id="J3M839"/>
<dbReference type="EnsemblPlants" id="OB05G27630.1">
    <property type="protein sequence ID" value="OB05G27630.1"/>
    <property type="gene ID" value="OB05G27630"/>
</dbReference>
<dbReference type="Proteomes" id="UP000006038">
    <property type="component" value="Chromosome 5"/>
</dbReference>
<reference evidence="2" key="2">
    <citation type="submission" date="2013-04" db="UniProtKB">
        <authorList>
            <consortium name="EnsemblPlants"/>
        </authorList>
    </citation>
    <scope>IDENTIFICATION</scope>
</reference>
<evidence type="ECO:0000313" key="3">
    <source>
        <dbReference type="Proteomes" id="UP000006038"/>
    </source>
</evidence>
<keyword evidence="1" id="KW-0732">Signal</keyword>
<evidence type="ECO:0000256" key="1">
    <source>
        <dbReference type="SAM" id="SignalP"/>
    </source>
</evidence>
<dbReference type="HOGENOM" id="CLU_3093635_0_0_1"/>